<dbReference type="InterPro" id="IPR035906">
    <property type="entry name" value="MetI-like_sf"/>
</dbReference>
<comment type="subcellular location">
    <subcellularLocation>
        <location evidence="1 8">Cell membrane</location>
        <topology evidence="1 8">Multi-pass membrane protein</topology>
    </subcellularLocation>
</comment>
<feature type="transmembrane region" description="Helical" evidence="8">
    <location>
        <begin position="47"/>
        <end position="72"/>
    </location>
</feature>
<evidence type="ECO:0000313" key="11">
    <source>
        <dbReference type="Proteomes" id="UP000318102"/>
    </source>
</evidence>
<keyword evidence="7 8" id="KW-0472">Membrane</keyword>
<dbReference type="Gene3D" id="1.10.3720.10">
    <property type="entry name" value="MetI-like"/>
    <property type="match status" value="1"/>
</dbReference>
<dbReference type="GO" id="GO:0022857">
    <property type="term" value="F:transmembrane transporter activity"/>
    <property type="evidence" value="ECO:0007669"/>
    <property type="project" value="InterPro"/>
</dbReference>
<dbReference type="EMBL" id="VNJK01000004">
    <property type="protein sequence ID" value="TVX87235.1"/>
    <property type="molecule type" value="Genomic_DNA"/>
</dbReference>
<evidence type="ECO:0000256" key="4">
    <source>
        <dbReference type="ARBA" id="ARBA00022692"/>
    </source>
</evidence>
<keyword evidence="11" id="KW-1185">Reference proteome</keyword>
<dbReference type="InterPro" id="IPR043429">
    <property type="entry name" value="ArtM/GltK/GlnP/TcyL/YhdX-like"/>
</dbReference>
<dbReference type="CDD" id="cd06261">
    <property type="entry name" value="TM_PBP2"/>
    <property type="match status" value="1"/>
</dbReference>
<feature type="transmembrane region" description="Helical" evidence="8">
    <location>
        <begin position="181"/>
        <end position="202"/>
    </location>
</feature>
<dbReference type="Pfam" id="PF00528">
    <property type="entry name" value="BPD_transp_1"/>
    <property type="match status" value="1"/>
</dbReference>
<reference evidence="10 11" key="1">
    <citation type="submission" date="2019-07" db="EMBL/GenBank/DDBJ databases">
        <authorList>
            <person name="Kim J."/>
        </authorList>
    </citation>
    <scope>NUCLEOTIDE SEQUENCE [LARGE SCALE GENOMIC DNA]</scope>
    <source>
        <strain evidence="10 11">N4</strain>
    </source>
</reference>
<keyword evidence="3" id="KW-1003">Cell membrane</keyword>
<feature type="transmembrane region" description="Helical" evidence="8">
    <location>
        <begin position="20"/>
        <end position="40"/>
    </location>
</feature>
<sequence>MISLLIDHGDRYIEGFLNTLTISVFALIGSFVLGTVLAVMRIASIRLLRWIGTAYVEFIRNIPLLLVVAIFYHGLAFLGLSGFMAGGIGLTIYTAAYIADAIRAGIQSIPKGQIEAARCSGLSYLQAMRFIVLPQAIKIVIPPLGNQFLNLIKNSAILGVYAGADLMYFGDQINSDTFDTFNVYLLVGVFYLLLTIPTSFAVRALERRMARSG</sequence>
<keyword evidence="5" id="KW-0029">Amino-acid transport</keyword>
<accession>A0A559IHT0</accession>
<comment type="similarity">
    <text evidence="8">Belongs to the binding-protein-dependent transport system permease family.</text>
</comment>
<organism evidence="10 11">
    <name type="scientific">Paenibacillus agilis</name>
    <dbReference type="NCBI Taxonomy" id="3020863"/>
    <lineage>
        <taxon>Bacteria</taxon>
        <taxon>Bacillati</taxon>
        <taxon>Bacillota</taxon>
        <taxon>Bacilli</taxon>
        <taxon>Bacillales</taxon>
        <taxon>Paenibacillaceae</taxon>
        <taxon>Paenibacillus</taxon>
    </lineage>
</organism>
<dbReference type="InterPro" id="IPR000515">
    <property type="entry name" value="MetI-like"/>
</dbReference>
<dbReference type="Proteomes" id="UP000318102">
    <property type="component" value="Unassembled WGS sequence"/>
</dbReference>
<dbReference type="NCBIfam" id="TIGR01726">
    <property type="entry name" value="HEQRo_perm_3TM"/>
    <property type="match status" value="1"/>
</dbReference>
<evidence type="ECO:0000256" key="5">
    <source>
        <dbReference type="ARBA" id="ARBA00022970"/>
    </source>
</evidence>
<evidence type="ECO:0000256" key="6">
    <source>
        <dbReference type="ARBA" id="ARBA00022989"/>
    </source>
</evidence>
<gene>
    <name evidence="10" type="ORF">FPZ44_22395</name>
</gene>
<feature type="domain" description="ABC transmembrane type-1" evidence="9">
    <location>
        <begin position="16"/>
        <end position="202"/>
    </location>
</feature>
<feature type="transmembrane region" description="Helical" evidence="8">
    <location>
        <begin position="78"/>
        <end position="99"/>
    </location>
</feature>
<evidence type="ECO:0000256" key="1">
    <source>
        <dbReference type="ARBA" id="ARBA00004651"/>
    </source>
</evidence>
<evidence type="ECO:0000256" key="2">
    <source>
        <dbReference type="ARBA" id="ARBA00022448"/>
    </source>
</evidence>
<dbReference type="RefSeq" id="WP_144994123.1">
    <property type="nucleotide sequence ID" value="NZ_VNJK01000004.1"/>
</dbReference>
<feature type="transmembrane region" description="Helical" evidence="8">
    <location>
        <begin position="148"/>
        <end position="169"/>
    </location>
</feature>
<proteinExistence type="inferred from homology"/>
<evidence type="ECO:0000313" key="10">
    <source>
        <dbReference type="EMBL" id="TVX87235.1"/>
    </source>
</evidence>
<keyword evidence="6 8" id="KW-1133">Transmembrane helix</keyword>
<dbReference type="FunFam" id="1.10.3720.10:FF:000033">
    <property type="entry name" value="Polar amino acid ABC transporter permease"/>
    <property type="match status" value="1"/>
</dbReference>
<comment type="caution">
    <text evidence="10">The sequence shown here is derived from an EMBL/GenBank/DDBJ whole genome shotgun (WGS) entry which is preliminary data.</text>
</comment>
<name>A0A559IHT0_9BACL</name>
<dbReference type="OrthoDB" id="9805999at2"/>
<dbReference type="GO" id="GO:0006865">
    <property type="term" value="P:amino acid transport"/>
    <property type="evidence" value="ECO:0007669"/>
    <property type="project" value="UniProtKB-KW"/>
</dbReference>
<dbReference type="PANTHER" id="PTHR30614">
    <property type="entry name" value="MEMBRANE COMPONENT OF AMINO ACID ABC TRANSPORTER"/>
    <property type="match status" value="1"/>
</dbReference>
<evidence type="ECO:0000259" key="9">
    <source>
        <dbReference type="PROSITE" id="PS50928"/>
    </source>
</evidence>
<evidence type="ECO:0000256" key="7">
    <source>
        <dbReference type="ARBA" id="ARBA00023136"/>
    </source>
</evidence>
<evidence type="ECO:0000256" key="8">
    <source>
        <dbReference type="RuleBase" id="RU363032"/>
    </source>
</evidence>
<dbReference type="SUPFAM" id="SSF161098">
    <property type="entry name" value="MetI-like"/>
    <property type="match status" value="1"/>
</dbReference>
<dbReference type="PANTHER" id="PTHR30614:SF7">
    <property type="entry name" value="GLUTAMINE ABC TRANSPORTER PERMEASE PROTEIN GLNM-RELATED"/>
    <property type="match status" value="1"/>
</dbReference>
<keyword evidence="4 8" id="KW-0812">Transmembrane</keyword>
<dbReference type="AlphaFoldDB" id="A0A559IHT0"/>
<keyword evidence="2 8" id="KW-0813">Transport</keyword>
<evidence type="ECO:0000256" key="3">
    <source>
        <dbReference type="ARBA" id="ARBA00022475"/>
    </source>
</evidence>
<dbReference type="InterPro" id="IPR010065">
    <property type="entry name" value="AA_ABC_transptr_permease_3TM"/>
</dbReference>
<dbReference type="PROSITE" id="PS50928">
    <property type="entry name" value="ABC_TM1"/>
    <property type="match status" value="1"/>
</dbReference>
<dbReference type="GO" id="GO:0043190">
    <property type="term" value="C:ATP-binding cassette (ABC) transporter complex"/>
    <property type="evidence" value="ECO:0007669"/>
    <property type="project" value="InterPro"/>
</dbReference>
<protein>
    <submittedName>
        <fullName evidence="10">Amino acid ABC transporter permease</fullName>
    </submittedName>
</protein>